<sequence>MRLRPLVFVAGVGAVALLTVVFLSPLMAVGFIGDDIYNSGVNGWYAYHHKTVLDGLTTAIRSWMEIQGRFFPLGFVYGYAFWHYLPYPRVEKAFQIALVAMNVVTFAALLRAMTGRRSLAVAGAALVVTFFEIRDWYDAIASYFVLLPVTAEFVLLAAVCWTVGLRPGAPRWYPVAATLAWLASLLTYEISYGLTLIDLYLILRYAPSRRRAIAACAVTVAVLIALVVFDLVLRRHAHVASGTYAISFAAAYATALADQLLGAVPLTYAALHPIPGAPTFGELFVQPKRIAVIAAMLLAVILFTSIRRRLASPQPALGAHRVDLAVTGALLWFVPAAIIVLSPRWQAELKPGLAYLPVYLEYYGCAMVLLAVLDRAFAALHEAAPRIRTGTAAILALCAALVLYATAQSNAASYAAWAPLTANRANFEHALAAGLLAAIPADSRIVLDDAYPYGFFPLPDGPNVFYFFQMYAGRPFAGLPPTALANGSLCAHRGSDGSAPCAAQPNLYRYRSERADAGAAWVTLAHFADLARGPGDSDIVYADRMWIYASGPMRARAEALGAVRLRTIGADRALYALSGCTPFASDAAGTATGAFAYGAGFYGPETGPDGTFEWAPARAAARITNASPLAQTLRLSARAVALAPLDLTVRTGANVQHLAVTPSGERFSVTVRLAPGASAPLAFVATGGVRRAPGDPRSLAVRIDEPAIVPACTNAGS</sequence>
<organism evidence="2">
    <name type="scientific">uncultured organism</name>
    <dbReference type="NCBI Taxonomy" id="155900"/>
    <lineage>
        <taxon>unclassified sequences</taxon>
        <taxon>environmental samples</taxon>
    </lineage>
</organism>
<keyword evidence="1" id="KW-0472">Membrane</keyword>
<keyword evidence="1" id="KW-1133">Transmembrane helix</keyword>
<reference evidence="2" key="1">
    <citation type="submission" date="2020-09" db="EMBL/GenBank/DDBJ databases">
        <title>A new high-throughput screening method to detect antimicrobial volatiles from metagenomic clone libraries.</title>
        <authorList>
            <person name="Stocker F."/>
            <person name="Obermeier M."/>
            <person name="Resch K."/>
            <person name="Berg G."/>
            <person name="Mueller Bogota C.A."/>
        </authorList>
    </citation>
    <scope>NUCLEOTIDE SEQUENCE</scope>
</reference>
<accession>A0A7L9QCL7</accession>
<dbReference type="EMBL" id="MW000469">
    <property type="protein sequence ID" value="QOL00445.1"/>
    <property type="molecule type" value="Genomic_DNA"/>
</dbReference>
<feature type="transmembrane region" description="Helical" evidence="1">
    <location>
        <begin position="143"/>
        <end position="165"/>
    </location>
</feature>
<evidence type="ECO:0000256" key="1">
    <source>
        <dbReference type="SAM" id="Phobius"/>
    </source>
</evidence>
<feature type="transmembrane region" description="Helical" evidence="1">
    <location>
        <begin position="322"/>
        <end position="341"/>
    </location>
</feature>
<feature type="transmembrane region" description="Helical" evidence="1">
    <location>
        <begin position="6"/>
        <end position="32"/>
    </location>
</feature>
<feature type="transmembrane region" description="Helical" evidence="1">
    <location>
        <begin position="93"/>
        <end position="112"/>
    </location>
</feature>
<protein>
    <submittedName>
        <fullName evidence="2">Uncharacterized protein</fullName>
    </submittedName>
</protein>
<proteinExistence type="predicted"/>
<feature type="transmembrane region" description="Helical" evidence="1">
    <location>
        <begin position="385"/>
        <end position="405"/>
    </location>
</feature>
<feature type="transmembrane region" description="Helical" evidence="1">
    <location>
        <begin position="172"/>
        <end position="192"/>
    </location>
</feature>
<name>A0A7L9QCL7_9ZZZZ</name>
<evidence type="ECO:0000313" key="2">
    <source>
        <dbReference type="EMBL" id="QOL00445.1"/>
    </source>
</evidence>
<dbReference type="AlphaFoldDB" id="A0A7L9QCL7"/>
<feature type="transmembrane region" description="Helical" evidence="1">
    <location>
        <begin position="212"/>
        <end position="233"/>
    </location>
</feature>
<feature type="transmembrane region" description="Helical" evidence="1">
    <location>
        <begin position="290"/>
        <end position="310"/>
    </location>
</feature>
<feature type="transmembrane region" description="Helical" evidence="1">
    <location>
        <begin position="353"/>
        <end position="373"/>
    </location>
</feature>
<keyword evidence="1" id="KW-0812">Transmembrane</keyword>